<protein>
    <submittedName>
        <fullName evidence="2">Uncharacterized protein</fullName>
    </submittedName>
</protein>
<reference evidence="2 3" key="1">
    <citation type="submission" date="2019-05" db="EMBL/GenBank/DDBJ databases">
        <title>Another draft genome of Portunus trituberculatus and its Hox gene families provides insights of decapod evolution.</title>
        <authorList>
            <person name="Jeong J.-H."/>
            <person name="Song I."/>
            <person name="Kim S."/>
            <person name="Choi T."/>
            <person name="Kim D."/>
            <person name="Ryu S."/>
            <person name="Kim W."/>
        </authorList>
    </citation>
    <scope>NUCLEOTIDE SEQUENCE [LARGE SCALE GENOMIC DNA]</scope>
    <source>
        <tissue evidence="2">Muscle</tissue>
    </source>
</reference>
<dbReference type="EMBL" id="VSRR010000950">
    <property type="protein sequence ID" value="MPC21189.1"/>
    <property type="molecule type" value="Genomic_DNA"/>
</dbReference>
<organism evidence="2 3">
    <name type="scientific">Portunus trituberculatus</name>
    <name type="common">Swimming crab</name>
    <name type="synonym">Neptunus trituberculatus</name>
    <dbReference type="NCBI Taxonomy" id="210409"/>
    <lineage>
        <taxon>Eukaryota</taxon>
        <taxon>Metazoa</taxon>
        <taxon>Ecdysozoa</taxon>
        <taxon>Arthropoda</taxon>
        <taxon>Crustacea</taxon>
        <taxon>Multicrustacea</taxon>
        <taxon>Malacostraca</taxon>
        <taxon>Eumalacostraca</taxon>
        <taxon>Eucarida</taxon>
        <taxon>Decapoda</taxon>
        <taxon>Pleocyemata</taxon>
        <taxon>Brachyura</taxon>
        <taxon>Eubrachyura</taxon>
        <taxon>Portunoidea</taxon>
        <taxon>Portunidae</taxon>
        <taxon>Portuninae</taxon>
        <taxon>Portunus</taxon>
    </lineage>
</organism>
<feature type="compositionally biased region" description="Polar residues" evidence="1">
    <location>
        <begin position="1"/>
        <end position="19"/>
    </location>
</feature>
<feature type="region of interest" description="Disordered" evidence="1">
    <location>
        <begin position="1"/>
        <end position="52"/>
    </location>
</feature>
<evidence type="ECO:0000313" key="3">
    <source>
        <dbReference type="Proteomes" id="UP000324222"/>
    </source>
</evidence>
<accession>A0A5B7DJE2</accession>
<evidence type="ECO:0000256" key="1">
    <source>
        <dbReference type="SAM" id="MobiDB-lite"/>
    </source>
</evidence>
<dbReference type="Proteomes" id="UP000324222">
    <property type="component" value="Unassembled WGS sequence"/>
</dbReference>
<comment type="caution">
    <text evidence="2">The sequence shown here is derived from an EMBL/GenBank/DDBJ whole genome shotgun (WGS) entry which is preliminary data.</text>
</comment>
<sequence length="108" mass="12227">MDLSRPSQQDPHRSPTQPLHVTPPYRTKATLPRGHRLGLCSTRVSPKPHYERGDESFLVPVTKFFRPSLHLYVLLIPSKFHIVPITSSLPPTILTTTQSFTTSNTKIQ</sequence>
<name>A0A5B7DJE2_PORTR</name>
<dbReference type="AlphaFoldDB" id="A0A5B7DJE2"/>
<keyword evidence="3" id="KW-1185">Reference proteome</keyword>
<proteinExistence type="predicted"/>
<gene>
    <name evidence="2" type="ORF">E2C01_014166</name>
</gene>
<evidence type="ECO:0000313" key="2">
    <source>
        <dbReference type="EMBL" id="MPC21189.1"/>
    </source>
</evidence>